<dbReference type="PANTHER" id="PTHR46247:SF4">
    <property type="entry name" value="CRS2-ASSOCIATED FACTOR 2, MITOCHONDRIAL"/>
    <property type="match status" value="1"/>
</dbReference>
<accession>A0AAQ3KGR8</accession>
<dbReference type="Proteomes" id="UP001327560">
    <property type="component" value="Chromosome 5"/>
</dbReference>
<dbReference type="PANTHER" id="PTHR46247">
    <property type="entry name" value="CRS2-ASSOCIATED FACTOR 1, CHLOROPLASTIC"/>
    <property type="match status" value="1"/>
</dbReference>
<sequence length="109" mass="12736">MSPEKDTSLRARNGVYVNVVERIREAFRNTDILRLDCGHVYTSDYKKIGVKLRWNRAAGADGGDDAMLMKYLREWRRWRQRDGGDAREAGALSVRSSFLVRNGEMWRRE</sequence>
<proteinExistence type="predicted"/>
<dbReference type="AlphaFoldDB" id="A0AAQ3KGR8"/>
<keyword evidence="2" id="KW-1185">Reference proteome</keyword>
<dbReference type="InterPro" id="IPR035920">
    <property type="entry name" value="YhbY-like_sf"/>
</dbReference>
<name>A0AAQ3KGR8_9LILI</name>
<dbReference type="SUPFAM" id="SSF75471">
    <property type="entry name" value="YhbY-like"/>
    <property type="match status" value="1"/>
</dbReference>
<dbReference type="GO" id="GO:0000373">
    <property type="term" value="P:Group II intron splicing"/>
    <property type="evidence" value="ECO:0007669"/>
    <property type="project" value="InterPro"/>
</dbReference>
<evidence type="ECO:0000313" key="2">
    <source>
        <dbReference type="Proteomes" id="UP001327560"/>
    </source>
</evidence>
<dbReference type="EMBL" id="CP136894">
    <property type="protein sequence ID" value="WOL08119.1"/>
    <property type="molecule type" value="Genomic_DNA"/>
</dbReference>
<evidence type="ECO:0000313" key="1">
    <source>
        <dbReference type="EMBL" id="WOL08119.1"/>
    </source>
</evidence>
<organism evidence="1 2">
    <name type="scientific">Canna indica</name>
    <name type="common">Indian-shot</name>
    <dbReference type="NCBI Taxonomy" id="4628"/>
    <lineage>
        <taxon>Eukaryota</taxon>
        <taxon>Viridiplantae</taxon>
        <taxon>Streptophyta</taxon>
        <taxon>Embryophyta</taxon>
        <taxon>Tracheophyta</taxon>
        <taxon>Spermatophyta</taxon>
        <taxon>Magnoliopsida</taxon>
        <taxon>Liliopsida</taxon>
        <taxon>Zingiberales</taxon>
        <taxon>Cannaceae</taxon>
        <taxon>Canna</taxon>
    </lineage>
</organism>
<gene>
    <name evidence="1" type="ORF">Cni_G16871</name>
</gene>
<reference evidence="1 2" key="1">
    <citation type="submission" date="2023-10" db="EMBL/GenBank/DDBJ databases">
        <title>Chromosome-scale genome assembly provides insights into flower coloration mechanisms of Canna indica.</title>
        <authorList>
            <person name="Li C."/>
        </authorList>
    </citation>
    <scope>NUCLEOTIDE SEQUENCE [LARGE SCALE GENOMIC DNA]</scope>
    <source>
        <tissue evidence="1">Flower</tissue>
    </source>
</reference>
<dbReference type="InterPro" id="IPR044599">
    <property type="entry name" value="CAF1P_plant"/>
</dbReference>
<protein>
    <submittedName>
        <fullName evidence="1">Uncharacterized protein</fullName>
    </submittedName>
</protein>